<sequence length="218" mass="23549">MARLRRTRPLEGALPPPGGLPAAGLPRDISGQENPKEIARSRQGSLWLQSRKDQGARVSEPHPRRLSAEDPAIPGVLLLLRTAFAYMEGRIDPPSSLTRLTGVGVSRHAAQGMVWVVEDAGRPVACLFGMPQPEALYLGKLAVAAPHRGLGLSRRLIDAAADEARRLGLPALELESRIELTETHAALAALGFAKVAETAHQGFDRPTSITMRRPAEYR</sequence>
<dbReference type="STRING" id="641238.SAMN04490244_109100"/>
<gene>
    <name evidence="5" type="ORF">SAMN04490244_109100</name>
</gene>
<feature type="domain" description="N-acetyltransferase" evidence="4">
    <location>
        <begin position="61"/>
        <end position="216"/>
    </location>
</feature>
<keyword evidence="2 5" id="KW-0012">Acyltransferase</keyword>
<dbReference type="Pfam" id="PF00583">
    <property type="entry name" value="Acetyltransf_1"/>
    <property type="match status" value="1"/>
</dbReference>
<evidence type="ECO:0000259" key="4">
    <source>
        <dbReference type="PROSITE" id="PS51186"/>
    </source>
</evidence>
<dbReference type="SUPFAM" id="SSF55729">
    <property type="entry name" value="Acyl-CoA N-acyltransferases (Nat)"/>
    <property type="match status" value="1"/>
</dbReference>
<reference evidence="5 6" key="1">
    <citation type="submission" date="2016-10" db="EMBL/GenBank/DDBJ databases">
        <authorList>
            <person name="de Groot N.N."/>
        </authorList>
    </citation>
    <scope>NUCLEOTIDE SEQUENCE [LARGE SCALE GENOMIC DNA]</scope>
    <source>
        <strain evidence="5 6">DSM 23042</strain>
    </source>
</reference>
<name>A0A1H9W512_9RHOB</name>
<protein>
    <submittedName>
        <fullName evidence="5">Predicted N-acyltransferase, GNAT family</fullName>
    </submittedName>
</protein>
<feature type="region of interest" description="Disordered" evidence="3">
    <location>
        <begin position="1"/>
        <end position="67"/>
    </location>
</feature>
<dbReference type="PANTHER" id="PTHR43877">
    <property type="entry name" value="AMINOALKYLPHOSPHONATE N-ACETYLTRANSFERASE-RELATED-RELATED"/>
    <property type="match status" value="1"/>
</dbReference>
<dbReference type="InterPro" id="IPR050832">
    <property type="entry name" value="Bact_Acetyltransf"/>
</dbReference>
<evidence type="ECO:0000313" key="6">
    <source>
        <dbReference type="Proteomes" id="UP000198885"/>
    </source>
</evidence>
<accession>A0A1H9W512</accession>
<dbReference type="AlphaFoldDB" id="A0A1H9W512"/>
<evidence type="ECO:0000256" key="1">
    <source>
        <dbReference type="ARBA" id="ARBA00022679"/>
    </source>
</evidence>
<keyword evidence="6" id="KW-1185">Reference proteome</keyword>
<keyword evidence="1 5" id="KW-0808">Transferase</keyword>
<dbReference type="InterPro" id="IPR016181">
    <property type="entry name" value="Acyl_CoA_acyltransferase"/>
</dbReference>
<feature type="compositionally biased region" description="Basic and acidic residues" evidence="3">
    <location>
        <begin position="50"/>
        <end position="67"/>
    </location>
</feature>
<evidence type="ECO:0000313" key="5">
    <source>
        <dbReference type="EMBL" id="SES29046.1"/>
    </source>
</evidence>
<dbReference type="CDD" id="cd04301">
    <property type="entry name" value="NAT_SF"/>
    <property type="match status" value="1"/>
</dbReference>
<dbReference type="PROSITE" id="PS51186">
    <property type="entry name" value="GNAT"/>
    <property type="match status" value="1"/>
</dbReference>
<evidence type="ECO:0000256" key="2">
    <source>
        <dbReference type="ARBA" id="ARBA00023315"/>
    </source>
</evidence>
<dbReference type="OrthoDB" id="9789603at2"/>
<organism evidence="5 6">
    <name type="scientific">Tranquillimonas rosea</name>
    <dbReference type="NCBI Taxonomy" id="641238"/>
    <lineage>
        <taxon>Bacteria</taxon>
        <taxon>Pseudomonadati</taxon>
        <taxon>Pseudomonadota</taxon>
        <taxon>Alphaproteobacteria</taxon>
        <taxon>Rhodobacterales</taxon>
        <taxon>Roseobacteraceae</taxon>
        <taxon>Tranquillimonas</taxon>
    </lineage>
</organism>
<dbReference type="Proteomes" id="UP000198885">
    <property type="component" value="Unassembled WGS sequence"/>
</dbReference>
<dbReference type="GO" id="GO:0016747">
    <property type="term" value="F:acyltransferase activity, transferring groups other than amino-acyl groups"/>
    <property type="evidence" value="ECO:0007669"/>
    <property type="project" value="InterPro"/>
</dbReference>
<proteinExistence type="predicted"/>
<evidence type="ECO:0000256" key="3">
    <source>
        <dbReference type="SAM" id="MobiDB-lite"/>
    </source>
</evidence>
<dbReference type="InterPro" id="IPR000182">
    <property type="entry name" value="GNAT_dom"/>
</dbReference>
<dbReference type="EMBL" id="FOGU01000009">
    <property type="protein sequence ID" value="SES29046.1"/>
    <property type="molecule type" value="Genomic_DNA"/>
</dbReference>
<dbReference type="Gene3D" id="3.40.630.30">
    <property type="match status" value="1"/>
</dbReference>